<organism evidence="8 9">
    <name type="scientific">Hoeflea marina</name>
    <dbReference type="NCBI Taxonomy" id="274592"/>
    <lineage>
        <taxon>Bacteria</taxon>
        <taxon>Pseudomonadati</taxon>
        <taxon>Pseudomonadota</taxon>
        <taxon>Alphaproteobacteria</taxon>
        <taxon>Hyphomicrobiales</taxon>
        <taxon>Rhizobiaceae</taxon>
        <taxon>Hoeflea</taxon>
    </lineage>
</organism>
<dbReference type="InterPro" id="IPR051692">
    <property type="entry name" value="OMP-like"/>
</dbReference>
<gene>
    <name evidence="8" type="ORF">DFR52_10114</name>
</gene>
<comment type="caution">
    <text evidence="8">The sequence shown here is derived from an EMBL/GenBank/DDBJ whole genome shotgun (WGS) entry which is preliminary data.</text>
</comment>
<dbReference type="AlphaFoldDB" id="A0A317PRU8"/>
<dbReference type="Pfam" id="PF13505">
    <property type="entry name" value="OMP_b-brl"/>
    <property type="match status" value="1"/>
</dbReference>
<feature type="chain" id="PRO_5016253167" evidence="6">
    <location>
        <begin position="24"/>
        <end position="212"/>
    </location>
</feature>
<dbReference type="EMBL" id="QGTR01000001">
    <property type="protein sequence ID" value="PWW03334.1"/>
    <property type="molecule type" value="Genomic_DNA"/>
</dbReference>
<evidence type="ECO:0000256" key="5">
    <source>
        <dbReference type="ARBA" id="ARBA00038306"/>
    </source>
</evidence>
<evidence type="ECO:0000313" key="9">
    <source>
        <dbReference type="Proteomes" id="UP000246352"/>
    </source>
</evidence>
<dbReference type="PANTHER" id="PTHR34001">
    <property type="entry name" value="BLL7405 PROTEIN"/>
    <property type="match status" value="1"/>
</dbReference>
<keyword evidence="4" id="KW-0998">Cell outer membrane</keyword>
<accession>A0A317PRU8</accession>
<dbReference type="Gene3D" id="2.40.160.20">
    <property type="match status" value="1"/>
</dbReference>
<evidence type="ECO:0000256" key="3">
    <source>
        <dbReference type="ARBA" id="ARBA00023136"/>
    </source>
</evidence>
<evidence type="ECO:0000256" key="4">
    <source>
        <dbReference type="ARBA" id="ARBA00023237"/>
    </source>
</evidence>
<keyword evidence="2 6" id="KW-0732">Signal</keyword>
<dbReference type="InterPro" id="IPR027385">
    <property type="entry name" value="Beta-barrel_OMP"/>
</dbReference>
<proteinExistence type="inferred from homology"/>
<dbReference type="Proteomes" id="UP000246352">
    <property type="component" value="Unassembled WGS sequence"/>
</dbReference>
<evidence type="ECO:0000313" key="8">
    <source>
        <dbReference type="EMBL" id="PWW03334.1"/>
    </source>
</evidence>
<evidence type="ECO:0000256" key="2">
    <source>
        <dbReference type="ARBA" id="ARBA00022729"/>
    </source>
</evidence>
<evidence type="ECO:0000256" key="6">
    <source>
        <dbReference type="SAM" id="SignalP"/>
    </source>
</evidence>
<sequence length="212" mass="22331">MRTTKMALLAATMMLPLSFSAHAADAIMDQPAEPPVADLATAPAYLWAGGYAGVFGVYSRGDTDVAGDGNNGFGGGVYGGYNWQMDNFVYGVEADVALSNNDTSNGLVGAEQGVNGSLRARLGYDVNPFLVYATGGLAASKFKLNDATSDDSNVHYGYTVGAGAEAFLTKNITARVEYRYTDYQSKDYDLDLGTVSSGFDDNSVRVGLGVKF</sequence>
<feature type="signal peptide" evidence="6">
    <location>
        <begin position="1"/>
        <end position="23"/>
    </location>
</feature>
<dbReference type="SUPFAM" id="SSF56925">
    <property type="entry name" value="OMPA-like"/>
    <property type="match status" value="1"/>
</dbReference>
<dbReference type="InterPro" id="IPR011250">
    <property type="entry name" value="OMP/PagP_B-barrel"/>
</dbReference>
<reference evidence="8 9" key="1">
    <citation type="submission" date="2018-05" db="EMBL/GenBank/DDBJ databases">
        <title>Genomic Encyclopedia of Type Strains, Phase IV (KMG-IV): sequencing the most valuable type-strain genomes for metagenomic binning, comparative biology and taxonomic classification.</title>
        <authorList>
            <person name="Goeker M."/>
        </authorList>
    </citation>
    <scope>NUCLEOTIDE SEQUENCE [LARGE SCALE GENOMIC DNA]</scope>
    <source>
        <strain evidence="8 9">DSM 16791</strain>
    </source>
</reference>
<dbReference type="PANTHER" id="PTHR34001:SF3">
    <property type="entry name" value="BLL7405 PROTEIN"/>
    <property type="match status" value="1"/>
</dbReference>
<dbReference type="RefSeq" id="WP_110029914.1">
    <property type="nucleotide sequence ID" value="NZ_QGTR01000001.1"/>
</dbReference>
<comment type="subcellular location">
    <subcellularLocation>
        <location evidence="1">Cell outer membrane</location>
    </subcellularLocation>
</comment>
<dbReference type="OrthoDB" id="9815357at2"/>
<evidence type="ECO:0000256" key="1">
    <source>
        <dbReference type="ARBA" id="ARBA00004442"/>
    </source>
</evidence>
<evidence type="ECO:0000259" key="7">
    <source>
        <dbReference type="Pfam" id="PF13505"/>
    </source>
</evidence>
<name>A0A317PRU8_9HYPH</name>
<protein>
    <submittedName>
        <fullName evidence="8">Outer membrane immunogenic protein</fullName>
    </submittedName>
</protein>
<keyword evidence="9" id="KW-1185">Reference proteome</keyword>
<comment type="similarity">
    <text evidence="5">Belongs to the Omp25/RopB family.</text>
</comment>
<keyword evidence="3" id="KW-0472">Membrane</keyword>
<feature type="domain" description="Outer membrane protein beta-barrel" evidence="7">
    <location>
        <begin position="40"/>
        <end position="212"/>
    </location>
</feature>
<dbReference type="GO" id="GO:0009279">
    <property type="term" value="C:cell outer membrane"/>
    <property type="evidence" value="ECO:0007669"/>
    <property type="project" value="UniProtKB-SubCell"/>
</dbReference>